<dbReference type="EMBL" id="JAEOAQ010000003">
    <property type="protein sequence ID" value="KAG5419190.1"/>
    <property type="molecule type" value="Genomic_DNA"/>
</dbReference>
<feature type="transmembrane region" description="Helical" evidence="7">
    <location>
        <begin position="59"/>
        <end position="85"/>
    </location>
</feature>
<feature type="transmembrane region" description="Helical" evidence="7">
    <location>
        <begin position="97"/>
        <end position="117"/>
    </location>
</feature>
<keyword evidence="9" id="KW-1185">Reference proteome</keyword>
<dbReference type="GO" id="GO:0003841">
    <property type="term" value="F:1-acylglycerol-3-phosphate O-acyltransferase activity"/>
    <property type="evidence" value="ECO:0007669"/>
    <property type="project" value="TreeGrafter"/>
</dbReference>
<feature type="transmembrane region" description="Helical" evidence="7">
    <location>
        <begin position="419"/>
        <end position="442"/>
    </location>
</feature>
<dbReference type="GO" id="GO:0030258">
    <property type="term" value="P:lipid modification"/>
    <property type="evidence" value="ECO:0007669"/>
    <property type="project" value="TreeGrafter"/>
</dbReference>
<dbReference type="RefSeq" id="XP_067548306.1">
    <property type="nucleotide sequence ID" value="XM_067691869.1"/>
</dbReference>
<keyword evidence="6" id="KW-0012">Acyltransferase</keyword>
<proteinExistence type="predicted"/>
<evidence type="ECO:0000256" key="2">
    <source>
        <dbReference type="ARBA" id="ARBA00022679"/>
    </source>
</evidence>
<dbReference type="InterPro" id="IPR049941">
    <property type="entry name" value="LPLAT_7/PORCN-like"/>
</dbReference>
<feature type="transmembrane region" description="Helical" evidence="7">
    <location>
        <begin position="21"/>
        <end position="39"/>
    </location>
</feature>
<dbReference type="GeneID" id="93651586"/>
<dbReference type="InterPro" id="IPR004299">
    <property type="entry name" value="MBOAT_fam"/>
</dbReference>
<feature type="transmembrane region" description="Helical" evidence="7">
    <location>
        <begin position="454"/>
        <end position="471"/>
    </location>
</feature>
<keyword evidence="4 7" id="KW-1133">Transmembrane helix</keyword>
<dbReference type="OrthoDB" id="286734at2759"/>
<evidence type="ECO:0000256" key="5">
    <source>
        <dbReference type="ARBA" id="ARBA00023136"/>
    </source>
</evidence>
<evidence type="ECO:0000256" key="7">
    <source>
        <dbReference type="SAM" id="Phobius"/>
    </source>
</evidence>
<evidence type="ECO:0000313" key="9">
    <source>
        <dbReference type="Proteomes" id="UP000669133"/>
    </source>
</evidence>
<gene>
    <name evidence="8" type="ORF">I9W82_002957</name>
</gene>
<evidence type="ECO:0000256" key="4">
    <source>
        <dbReference type="ARBA" id="ARBA00022989"/>
    </source>
</evidence>
<comment type="caution">
    <text evidence="8">The sequence shown here is derived from an EMBL/GenBank/DDBJ whole genome shotgun (WGS) entry which is preliminary data.</text>
</comment>
<keyword evidence="5 7" id="KW-0472">Membrane</keyword>
<evidence type="ECO:0000256" key="1">
    <source>
        <dbReference type="ARBA" id="ARBA00004141"/>
    </source>
</evidence>
<sequence>MVAIIQNQINALSSTIGLDPASMKVLLCTLLSFPFGIIFKRIPDQQYFLKNMYNVMVSSFYIFGICDLRWGLGTLLISSLGSYFITRYLRTPKMPWINFLFLMIHMAYTHFHLQFFAEYDPTVIDISGAQMILVLKLSAFGWSVHDGKQPQDTLSSYNKTRAIHQHPNLLPFIGYVFFYASLLTGPAFDYMDYEHFIHATLFDDVPEDKKPGRKRKRKIPRSGKQALKKLLQGVFWAFLLFEVPKLVSTEFVFSKPFVAEHHFIYRIFYMWLLGFFYRLKYYAVWSMAEGACILCGIGYNGYDAETKEFRWDRVQNVDPVTFELGQNVHTCLEAWNQNTNKWLKHYVYLRVAKKGKKPGFKSTVFTFATSAFWHGTRPGYYLTFVVGAFLQTVAKFYRRNIRPRFLESDGVTPKPTKKVYDFVSWIATQLAFGFVVQPFVILDFKKSLLCWQTVYYWLLIVIAASFFIYRGPPAKFFTIKKSDSKAKTAVSPAKSDSIETNLTKEENDLVNTALESNLEKKYNMPTLGVPSFDYLEKLDRNEIDEELHTLKQAWTSFKSRKFLADDDIDGLRDAYSNFTKEIEEIFDRKREELTNRKEKLDKVD</sequence>
<dbReference type="AlphaFoldDB" id="A0A8H7ZGR3"/>
<evidence type="ECO:0000256" key="3">
    <source>
        <dbReference type="ARBA" id="ARBA00022692"/>
    </source>
</evidence>
<reference evidence="8 9" key="1">
    <citation type="submission" date="2020-12" db="EMBL/GenBank/DDBJ databases">
        <title>Effect of drift, selection, and recombination on the evolution of hybrid genomes in Candida yeast pathogens.</title>
        <authorList>
            <person name="Mixao V."/>
            <person name="Ksiezopolska E."/>
            <person name="Saus E."/>
            <person name="Boekhout T."/>
            <person name="Gacser A."/>
            <person name="Gabaldon T."/>
        </authorList>
    </citation>
    <scope>NUCLEOTIDE SEQUENCE [LARGE SCALE GENOMIC DNA]</scope>
    <source>
        <strain evidence="8 9">BP57</strain>
    </source>
</reference>
<dbReference type="GO" id="GO:0046474">
    <property type="term" value="P:glycerophospholipid biosynthetic process"/>
    <property type="evidence" value="ECO:0007669"/>
    <property type="project" value="TreeGrafter"/>
</dbReference>
<comment type="subcellular location">
    <subcellularLocation>
        <location evidence="1">Membrane</location>
        <topology evidence="1">Multi-pass membrane protein</topology>
    </subcellularLocation>
</comment>
<organism evidence="8 9">
    <name type="scientific">Candida metapsilosis</name>
    <dbReference type="NCBI Taxonomy" id="273372"/>
    <lineage>
        <taxon>Eukaryota</taxon>
        <taxon>Fungi</taxon>
        <taxon>Dikarya</taxon>
        <taxon>Ascomycota</taxon>
        <taxon>Saccharomycotina</taxon>
        <taxon>Pichiomycetes</taxon>
        <taxon>Debaryomycetaceae</taxon>
        <taxon>Candida/Lodderomyces clade</taxon>
        <taxon>Candida</taxon>
    </lineage>
</organism>
<keyword evidence="3 7" id="KW-0812">Transmembrane</keyword>
<feature type="transmembrane region" description="Helical" evidence="7">
    <location>
        <begin position="169"/>
        <end position="188"/>
    </location>
</feature>
<protein>
    <submittedName>
        <fullName evidence="8">Ale1</fullName>
    </submittedName>
</protein>
<dbReference type="PANTHER" id="PTHR13906">
    <property type="entry name" value="PORCUPINE"/>
    <property type="match status" value="1"/>
</dbReference>
<accession>A0A8H7ZGR3</accession>
<evidence type="ECO:0000313" key="8">
    <source>
        <dbReference type="EMBL" id="KAG5419190.1"/>
    </source>
</evidence>
<keyword evidence="2" id="KW-0808">Transferase</keyword>
<dbReference type="GO" id="GO:0016020">
    <property type="term" value="C:membrane"/>
    <property type="evidence" value="ECO:0007669"/>
    <property type="project" value="UniProtKB-SubCell"/>
</dbReference>
<dbReference type="GO" id="GO:0005783">
    <property type="term" value="C:endoplasmic reticulum"/>
    <property type="evidence" value="ECO:0007669"/>
    <property type="project" value="TreeGrafter"/>
</dbReference>
<dbReference type="PANTHER" id="PTHR13906:SF4">
    <property type="entry name" value="LYSOPHOSPHOLIPID ACYLTRANSFERASE 6"/>
    <property type="match status" value="1"/>
</dbReference>
<dbReference type="Proteomes" id="UP000669133">
    <property type="component" value="Unassembled WGS sequence"/>
</dbReference>
<evidence type="ECO:0000256" key="6">
    <source>
        <dbReference type="ARBA" id="ARBA00023315"/>
    </source>
</evidence>
<feature type="transmembrane region" description="Helical" evidence="7">
    <location>
        <begin position="263"/>
        <end position="279"/>
    </location>
</feature>
<dbReference type="Pfam" id="PF03062">
    <property type="entry name" value="MBOAT"/>
    <property type="match status" value="1"/>
</dbReference>
<name>A0A8H7ZGR3_9ASCO</name>
<dbReference type="GO" id="GO:0047184">
    <property type="term" value="F:1-acylglycerophosphocholine O-acyltransferase activity"/>
    <property type="evidence" value="ECO:0007669"/>
    <property type="project" value="TreeGrafter"/>
</dbReference>